<dbReference type="Proteomes" id="UP000054107">
    <property type="component" value="Unassembled WGS sequence"/>
</dbReference>
<name>A0A0B7NVL4_9FUNG</name>
<dbReference type="InterPro" id="IPR001087">
    <property type="entry name" value="GDSL"/>
</dbReference>
<evidence type="ECO:0000313" key="4">
    <source>
        <dbReference type="Proteomes" id="UP000054107"/>
    </source>
</evidence>
<organism evidence="3 4">
    <name type="scientific">Parasitella parasitica</name>
    <dbReference type="NCBI Taxonomy" id="35722"/>
    <lineage>
        <taxon>Eukaryota</taxon>
        <taxon>Fungi</taxon>
        <taxon>Fungi incertae sedis</taxon>
        <taxon>Mucoromycota</taxon>
        <taxon>Mucoromycotina</taxon>
        <taxon>Mucoromycetes</taxon>
        <taxon>Mucorales</taxon>
        <taxon>Mucorineae</taxon>
        <taxon>Mucoraceae</taxon>
        <taxon>Parasitella</taxon>
    </lineage>
</organism>
<evidence type="ECO:0000313" key="3">
    <source>
        <dbReference type="EMBL" id="CEP19039.1"/>
    </source>
</evidence>
<dbReference type="SUPFAM" id="SSF52266">
    <property type="entry name" value="SGNH hydrolase"/>
    <property type="match status" value="1"/>
</dbReference>
<dbReference type="OrthoDB" id="1600564at2759"/>
<gene>
    <name evidence="3" type="primary">PARPA_13351.1 scaffold 46804</name>
</gene>
<dbReference type="Pfam" id="PF00657">
    <property type="entry name" value="Lipase_GDSL"/>
    <property type="match status" value="1"/>
</dbReference>
<keyword evidence="2" id="KW-0732">Signal</keyword>
<dbReference type="InterPro" id="IPR036514">
    <property type="entry name" value="SGNH_hydro_sf"/>
</dbReference>
<dbReference type="InterPro" id="IPR051058">
    <property type="entry name" value="GDSL_Est/Lipase"/>
</dbReference>
<dbReference type="CDD" id="cd01846">
    <property type="entry name" value="fatty_acyltransferase_like"/>
    <property type="match status" value="1"/>
</dbReference>
<dbReference type="PANTHER" id="PTHR45648:SF22">
    <property type="entry name" value="GDSL LIPASE_ACYLHYDROLASE FAMILY PROTEIN (AFU_ORTHOLOGUE AFUA_4G14700)"/>
    <property type="match status" value="1"/>
</dbReference>
<dbReference type="Gene3D" id="3.40.50.1110">
    <property type="entry name" value="SGNH hydrolase"/>
    <property type="match status" value="1"/>
</dbReference>
<keyword evidence="4" id="KW-1185">Reference proteome</keyword>
<feature type="signal peptide" evidence="2">
    <location>
        <begin position="1"/>
        <end position="19"/>
    </location>
</feature>
<reference evidence="3 4" key="1">
    <citation type="submission" date="2014-09" db="EMBL/GenBank/DDBJ databases">
        <authorList>
            <person name="Ellenberger Sabrina"/>
        </authorList>
    </citation>
    <scope>NUCLEOTIDE SEQUENCE [LARGE SCALE GENOMIC DNA]</scope>
    <source>
        <strain evidence="3 4">CBS 412.66</strain>
    </source>
</reference>
<dbReference type="PANTHER" id="PTHR45648">
    <property type="entry name" value="GDSL LIPASE/ACYLHYDROLASE FAMILY PROTEIN (AFU_ORTHOLOGUE AFUA_4G14700)"/>
    <property type="match status" value="1"/>
</dbReference>
<proteinExistence type="predicted"/>
<protein>
    <recommendedName>
        <fullName evidence="5">SGNH hydrolase-type esterase domain-containing protein</fullName>
    </recommendedName>
</protein>
<dbReference type="AlphaFoldDB" id="A0A0B7NVL4"/>
<evidence type="ECO:0000256" key="1">
    <source>
        <dbReference type="ARBA" id="ARBA00022801"/>
    </source>
</evidence>
<dbReference type="EMBL" id="LN734002">
    <property type="protein sequence ID" value="CEP19039.1"/>
    <property type="molecule type" value="Genomic_DNA"/>
</dbReference>
<evidence type="ECO:0000256" key="2">
    <source>
        <dbReference type="SAM" id="SignalP"/>
    </source>
</evidence>
<accession>A0A0B7NVL4</accession>
<sequence>MKLTTLIPLVALSATAVSAFDKIIAYADSYTDNGNDYRASKFPPSPPYWEGRFSNGPTWLEYVNMNLTGIEIINNGHGGATTNNADCYSSFNEYIVPGLQQQILTTYVNGTADDLYLIYIGYNDLNAIINPDQYVIVNQNYTKEKVCQNVVDGAELLINMYGAKNFLVMSVPPFDQWPVVKDEDKASAKELIDSYNSLVESELPKNLPNATFQFLDDNAWFVKQLKNPENVGQKTSNGPCAWGIGNTTACDDPETHFFWDSYHPSKEVHAAFGAWAAEQIKSMYKIKSN</sequence>
<dbReference type="GO" id="GO:0016788">
    <property type="term" value="F:hydrolase activity, acting on ester bonds"/>
    <property type="evidence" value="ECO:0007669"/>
    <property type="project" value="InterPro"/>
</dbReference>
<dbReference type="STRING" id="35722.A0A0B7NVL4"/>
<feature type="chain" id="PRO_5002135687" description="SGNH hydrolase-type esterase domain-containing protein" evidence="2">
    <location>
        <begin position="20"/>
        <end position="289"/>
    </location>
</feature>
<keyword evidence="1" id="KW-0378">Hydrolase</keyword>
<evidence type="ECO:0008006" key="5">
    <source>
        <dbReference type="Google" id="ProtNLM"/>
    </source>
</evidence>